<evidence type="ECO:0000256" key="1">
    <source>
        <dbReference type="SAM" id="MobiDB-lite"/>
    </source>
</evidence>
<dbReference type="AlphaFoldDB" id="A0A8J9ZUX6"/>
<keyword evidence="3" id="KW-1185">Reference proteome</keyword>
<feature type="compositionally biased region" description="Polar residues" evidence="1">
    <location>
        <begin position="40"/>
        <end position="63"/>
    </location>
</feature>
<gene>
    <name evidence="2" type="primary">Hypp2857</name>
    <name evidence="2" type="ORF">BLAG_LOCUS18572</name>
</gene>
<dbReference type="EMBL" id="OV696689">
    <property type="protein sequence ID" value="CAH1264081.1"/>
    <property type="molecule type" value="Genomic_DNA"/>
</dbReference>
<reference evidence="2" key="1">
    <citation type="submission" date="2022-01" db="EMBL/GenBank/DDBJ databases">
        <authorList>
            <person name="Braso-Vives M."/>
        </authorList>
    </citation>
    <scope>NUCLEOTIDE SEQUENCE</scope>
</reference>
<dbReference type="Proteomes" id="UP000838412">
    <property type="component" value="Chromosome 4"/>
</dbReference>
<proteinExistence type="predicted"/>
<sequence>MSSPEDCLGARHSHQRQLDHGSGISAPQESSLRSKRQPARHQSQLDHGSGINAPQESISQPVSSDEEEDPEDHHAWPVHSPTWRSRRLEKILLLCNTELQNRPSKNKTMRVWGHQHRVKDRHQLGDLLHRDHTKHLRTATLLWQTTHKQPQKTTPLPTWLPNYPTPHPLHPVLQDLHTKRPKTFLGLRHHTQTSWEIITEDKLDTIQKASIGEGKQCVGYGKQGAGDGKQVALLGDKVSQNFMTALFRALKAHFLPADNILPRSFAEAKSAINPLPTPIEKEQM</sequence>
<name>A0A8J9ZUX6_BRALA</name>
<organism evidence="2 3">
    <name type="scientific">Branchiostoma lanceolatum</name>
    <name type="common">Common lancelet</name>
    <name type="synonym">Amphioxus lanceolatum</name>
    <dbReference type="NCBI Taxonomy" id="7740"/>
    <lineage>
        <taxon>Eukaryota</taxon>
        <taxon>Metazoa</taxon>
        <taxon>Chordata</taxon>
        <taxon>Cephalochordata</taxon>
        <taxon>Leptocardii</taxon>
        <taxon>Amphioxiformes</taxon>
        <taxon>Branchiostomatidae</taxon>
        <taxon>Branchiostoma</taxon>
    </lineage>
</organism>
<accession>A0A8J9ZUX6</accession>
<protein>
    <submittedName>
        <fullName evidence="2">Hypp2857 protein</fullName>
    </submittedName>
</protein>
<feature type="region of interest" description="Disordered" evidence="1">
    <location>
        <begin position="1"/>
        <end position="78"/>
    </location>
</feature>
<evidence type="ECO:0000313" key="3">
    <source>
        <dbReference type="Proteomes" id="UP000838412"/>
    </source>
</evidence>
<evidence type="ECO:0000313" key="2">
    <source>
        <dbReference type="EMBL" id="CAH1264081.1"/>
    </source>
</evidence>